<dbReference type="InterPro" id="IPR050793">
    <property type="entry name" value="CMP-NeuNAc_synthase"/>
</dbReference>
<comment type="subunit">
    <text evidence="6">Homotetramer.</text>
</comment>
<keyword evidence="9" id="KW-0378">Hydrolase</keyword>
<dbReference type="SFLD" id="SFLDG01138">
    <property type="entry name" value="C1.6.2:_Deoxy-d-mannose-octulo"/>
    <property type="match status" value="1"/>
</dbReference>
<dbReference type="SUPFAM" id="SSF53448">
    <property type="entry name" value="Nucleotide-diphospho-sugar transferases"/>
    <property type="match status" value="1"/>
</dbReference>
<name>A0ABN2UZ74_9MICO</name>
<comment type="similarity">
    <text evidence="4">Belongs to the KdsC family.</text>
</comment>
<keyword evidence="13" id="KW-1185">Reference proteome</keyword>
<dbReference type="Gene3D" id="3.40.50.1000">
    <property type="entry name" value="HAD superfamily/HAD-like"/>
    <property type="match status" value="1"/>
</dbReference>
<protein>
    <recommendedName>
        <fullName evidence="7">N-acylneuraminate cytidylyltransferase</fullName>
        <ecNumber evidence="7">2.7.7.43</ecNumber>
    </recommendedName>
</protein>
<keyword evidence="12" id="KW-0808">Transferase</keyword>
<evidence type="ECO:0000256" key="1">
    <source>
        <dbReference type="ARBA" id="ARBA00001862"/>
    </source>
</evidence>
<dbReference type="InterPro" id="IPR029044">
    <property type="entry name" value="Nucleotide-diphossugar_trans"/>
</dbReference>
<evidence type="ECO:0000256" key="5">
    <source>
        <dbReference type="ARBA" id="ARBA00010726"/>
    </source>
</evidence>
<evidence type="ECO:0000256" key="4">
    <source>
        <dbReference type="ARBA" id="ARBA00005893"/>
    </source>
</evidence>
<feature type="compositionally biased region" description="Basic and acidic residues" evidence="11">
    <location>
        <begin position="26"/>
        <end position="35"/>
    </location>
</feature>
<evidence type="ECO:0000256" key="2">
    <source>
        <dbReference type="ARBA" id="ARBA00001946"/>
    </source>
</evidence>
<comment type="similarity">
    <text evidence="5">Belongs to the CMP-NeuNAc synthase family.</text>
</comment>
<dbReference type="Gene3D" id="3.90.550.10">
    <property type="entry name" value="Spore Coat Polysaccharide Biosynthesis Protein SpsA, Chain A"/>
    <property type="match status" value="1"/>
</dbReference>
<dbReference type="Pfam" id="PF08282">
    <property type="entry name" value="Hydrolase_3"/>
    <property type="match status" value="1"/>
</dbReference>
<dbReference type="Pfam" id="PF02348">
    <property type="entry name" value="CTP_transf_3"/>
    <property type="match status" value="1"/>
</dbReference>
<evidence type="ECO:0000256" key="9">
    <source>
        <dbReference type="ARBA" id="ARBA00022801"/>
    </source>
</evidence>
<evidence type="ECO:0000256" key="8">
    <source>
        <dbReference type="ARBA" id="ARBA00022723"/>
    </source>
</evidence>
<dbReference type="CDD" id="cd02513">
    <property type="entry name" value="CMP-NeuAc_Synthase"/>
    <property type="match status" value="1"/>
</dbReference>
<evidence type="ECO:0000313" key="12">
    <source>
        <dbReference type="EMBL" id="GAA2046144.1"/>
    </source>
</evidence>
<evidence type="ECO:0000256" key="11">
    <source>
        <dbReference type="SAM" id="MobiDB-lite"/>
    </source>
</evidence>
<comment type="pathway">
    <text evidence="3">Amino-sugar metabolism; N-acetylneuraminate metabolism.</text>
</comment>
<feature type="region of interest" description="Disordered" evidence="11">
    <location>
        <begin position="1"/>
        <end position="43"/>
    </location>
</feature>
<dbReference type="RefSeq" id="WP_344378812.1">
    <property type="nucleotide sequence ID" value="NZ_BAAAPW010000008.1"/>
</dbReference>
<evidence type="ECO:0000256" key="7">
    <source>
        <dbReference type="ARBA" id="ARBA00012491"/>
    </source>
</evidence>
<dbReference type="InterPro" id="IPR036412">
    <property type="entry name" value="HAD-like_sf"/>
</dbReference>
<dbReference type="PANTHER" id="PTHR21485:SF3">
    <property type="entry name" value="N-ACYLNEURAMINATE CYTIDYLYLTRANSFERASE"/>
    <property type="match status" value="1"/>
</dbReference>
<dbReference type="SUPFAM" id="SSF56784">
    <property type="entry name" value="HAD-like"/>
    <property type="match status" value="1"/>
</dbReference>
<keyword evidence="10" id="KW-0460">Magnesium</keyword>
<dbReference type="EC" id="2.7.7.43" evidence="7"/>
<comment type="caution">
    <text evidence="12">The sequence shown here is derived from an EMBL/GenBank/DDBJ whole genome shotgun (WGS) entry which is preliminary data.</text>
</comment>
<evidence type="ECO:0000256" key="10">
    <source>
        <dbReference type="ARBA" id="ARBA00022842"/>
    </source>
</evidence>
<evidence type="ECO:0000313" key="13">
    <source>
        <dbReference type="Proteomes" id="UP001501196"/>
    </source>
</evidence>
<keyword evidence="12" id="KW-0548">Nucleotidyltransferase</keyword>
<feature type="compositionally biased region" description="Basic and acidic residues" evidence="11">
    <location>
        <begin position="466"/>
        <end position="507"/>
    </location>
</feature>
<comment type="catalytic activity">
    <reaction evidence="1">
        <text>an N-acylneuraminate + CTP = a CMP-N-acyl-beta-neuraminate + diphosphate</text>
        <dbReference type="Rhea" id="RHEA:11344"/>
        <dbReference type="ChEBI" id="CHEBI:33019"/>
        <dbReference type="ChEBI" id="CHEBI:37563"/>
        <dbReference type="ChEBI" id="CHEBI:60073"/>
        <dbReference type="ChEBI" id="CHEBI:68671"/>
        <dbReference type="EC" id="2.7.7.43"/>
    </reaction>
</comment>
<evidence type="ECO:0000256" key="3">
    <source>
        <dbReference type="ARBA" id="ARBA00005141"/>
    </source>
</evidence>
<accession>A0ABN2UZ74</accession>
<dbReference type="InterPro" id="IPR003329">
    <property type="entry name" value="Cytidylyl_trans"/>
</dbReference>
<keyword evidence="8" id="KW-0479">Metal-binding</keyword>
<dbReference type="InterPro" id="IPR023214">
    <property type="entry name" value="HAD_sf"/>
</dbReference>
<dbReference type="Proteomes" id="UP001501196">
    <property type="component" value="Unassembled WGS sequence"/>
</dbReference>
<dbReference type="EMBL" id="BAAAPW010000008">
    <property type="protein sequence ID" value="GAA2046144.1"/>
    <property type="molecule type" value="Genomic_DNA"/>
</dbReference>
<reference evidence="12 13" key="1">
    <citation type="journal article" date="2019" name="Int. J. Syst. Evol. Microbiol.">
        <title>The Global Catalogue of Microorganisms (GCM) 10K type strain sequencing project: providing services to taxonomists for standard genome sequencing and annotation.</title>
        <authorList>
            <consortium name="The Broad Institute Genomics Platform"/>
            <consortium name="The Broad Institute Genome Sequencing Center for Infectious Disease"/>
            <person name="Wu L."/>
            <person name="Ma J."/>
        </authorList>
    </citation>
    <scope>NUCLEOTIDE SEQUENCE [LARGE SCALE GENOMIC DNA]</scope>
    <source>
        <strain evidence="12 13">JCM 15672</strain>
    </source>
</reference>
<feature type="region of interest" description="Disordered" evidence="11">
    <location>
        <begin position="464"/>
        <end position="516"/>
    </location>
</feature>
<dbReference type="GO" id="GO:0016779">
    <property type="term" value="F:nucleotidyltransferase activity"/>
    <property type="evidence" value="ECO:0007669"/>
    <property type="project" value="UniProtKB-KW"/>
</dbReference>
<feature type="compositionally biased region" description="Low complexity" evidence="11">
    <location>
        <begin position="7"/>
        <end position="23"/>
    </location>
</feature>
<organism evidence="12 13">
    <name type="scientific">Agromyces tropicus</name>
    <dbReference type="NCBI Taxonomy" id="555371"/>
    <lineage>
        <taxon>Bacteria</taxon>
        <taxon>Bacillati</taxon>
        <taxon>Actinomycetota</taxon>
        <taxon>Actinomycetes</taxon>
        <taxon>Micrococcales</taxon>
        <taxon>Microbacteriaceae</taxon>
        <taxon>Agromyces</taxon>
    </lineage>
</organism>
<evidence type="ECO:0000256" key="6">
    <source>
        <dbReference type="ARBA" id="ARBA00011881"/>
    </source>
</evidence>
<dbReference type="PANTHER" id="PTHR21485">
    <property type="entry name" value="HAD SUPERFAMILY MEMBERS CMAS AND KDSC"/>
    <property type="match status" value="1"/>
</dbReference>
<dbReference type="SFLD" id="SFLDG01136">
    <property type="entry name" value="C1.6:_Phosphoserine_Phosphatas"/>
    <property type="match status" value="1"/>
</dbReference>
<dbReference type="SFLD" id="SFLDS00003">
    <property type="entry name" value="Haloacid_Dehalogenase"/>
    <property type="match status" value="1"/>
</dbReference>
<proteinExistence type="inferred from homology"/>
<sequence length="516" mass="53936">MSRSDLTEATAADATAGSAQDGAGAHGERAARAPGDRGAAGGGRRAGAALATAIIPARGGSQGLPGKNVARVGGVPLVARAVHAALAAERIGRVVVTTDDEEIAEVARGAGAELVERPADLAGATASSESALLHALDVLGARDRAPVTVFIQATSPFIDPADLDAAVHRVETGERDVVFAATPTHGFLWRERADDADGASAIGVNHDPGDRPRRQDRQPEFLETGAFYVLRTDGFLRARHRFFGRVGIQRVHPDTAVEIDDAADLARARALAPRVDRRLAGAVAASLARRAGTAWVADPRHPFVDVDAVATDFDGVHTDDTALVDELGRESVRVSRADGAGVARLRDAGIPVLILSAEPNPVVSRRAEKLGVDCIQGVADKGAALREWAAARGLRLDRIAYLGNDRGDIPALDAVGWPLAVPDAAPDALERARHVLERHGGHGAVRELADLVLAAREAIAVSATPRDARPADGGRDAEADDRWEGEPAPPRESRELDPAHPTREQREAISAASSAT</sequence>
<dbReference type="InterPro" id="IPR010023">
    <property type="entry name" value="KdsC_fam"/>
</dbReference>
<gene>
    <name evidence="12" type="ORF">GCM10009819_37370</name>
</gene>
<comment type="cofactor">
    <cofactor evidence="2">
        <name>Mg(2+)</name>
        <dbReference type="ChEBI" id="CHEBI:18420"/>
    </cofactor>
</comment>